<sequence>MEEAHERKEQAALAGWRVAESQHCRFVPGSLLQQQGPWSLQVSLHQPIDRLIGQDLAGQDWRDYDCFYASVLESQNPALKSLPLGVKQKSILATCNYVARARGVRKLMRISAARKICPDLVVVEGEDLTPFRDVSKSLYAFLRGHSWSGKVERLGLDEVFMDVTDMINYNMSCLNKLTLADSFFCLSKTDPEKGFPCDLTKMAGRVHGVPPPAGEQQLENQAYVRLLLGSHLAWYLRTNIEEKYGFTSACGVATNKLLSKLVGSKKKPRNQTTLLALENGSAVDFMDSYTIRKIPGIGGKTTQLLEKRLLNFHKEIDSYETESALSAQQVRLHPEIYPETLETLLSGPGSEQGIGVRIWNLLHGVDYTEVKDARDVPSQISIEDTYRQLDSLVQIEEELKKLAISLLRRMRVDLTTANDALTHSSSVDQNTLEGQSQRWMAHPRTLRLSIRLWPVEGERDDWNFSRSSKSQPMPNFVFNLQLPIEFIAERLATETLFPMLLKFHPEKGFKWNLQLINICVANMVESGSETGSGVGRDISAMFRKQDDVLPRKTTQTEKHLGSMATQSDASTVGTGYLHLRLQHMLVIMRWKTKDAEMDNRSARAMHVCY</sequence>
<dbReference type="PANTHER" id="PTHR46404:SF1">
    <property type="entry name" value="DNA POLYMERASE IOTA"/>
    <property type="match status" value="1"/>
</dbReference>
<reference evidence="5" key="1">
    <citation type="journal article" date="2011" name="PLoS Pathog.">
        <title>Comparative genomics yields insights into niche adaptation of plant vascular wilt pathogens.</title>
        <authorList>
            <person name="Klosterman S.J."/>
            <person name="Subbarao K.V."/>
            <person name="Kang S."/>
            <person name="Veronese P."/>
            <person name="Gold S.E."/>
            <person name="Thomma B.P.H.J."/>
            <person name="Chen Z."/>
            <person name="Henrissat B."/>
            <person name="Lee Y.-H."/>
            <person name="Park J."/>
            <person name="Garcia-Pedrajas M.D."/>
            <person name="Barbara D.J."/>
            <person name="Anchieta A."/>
            <person name="de Jonge R."/>
            <person name="Santhanam P."/>
            <person name="Maruthachalam K."/>
            <person name="Atallah Z."/>
            <person name="Amyotte S.G."/>
            <person name="Paz Z."/>
            <person name="Inderbitzin P."/>
            <person name="Hayes R.J."/>
            <person name="Heiman D.I."/>
            <person name="Young S."/>
            <person name="Zeng Q."/>
            <person name="Engels R."/>
            <person name="Galagan J."/>
            <person name="Cuomo C.A."/>
            <person name="Dobinson K.F."/>
            <person name="Ma L.-J."/>
        </authorList>
    </citation>
    <scope>NUCLEOTIDE SEQUENCE [LARGE SCALE GENOMIC DNA]</scope>
    <source>
        <strain evidence="5">VaMs.102 / ATCC MYA-4576 / FGSC 10136</strain>
    </source>
</reference>
<dbReference type="GeneID" id="9533481"/>
<dbReference type="KEGG" id="val:VDBG_01586"/>
<organism evidence="5">
    <name type="scientific">Verticillium alfalfae (strain VaMs.102 / ATCC MYA-4576 / FGSC 10136)</name>
    <name type="common">Verticillium wilt of alfalfa</name>
    <name type="synonym">Verticillium albo-atrum</name>
    <dbReference type="NCBI Taxonomy" id="526221"/>
    <lineage>
        <taxon>Eukaryota</taxon>
        <taxon>Fungi</taxon>
        <taxon>Dikarya</taxon>
        <taxon>Ascomycota</taxon>
        <taxon>Pezizomycotina</taxon>
        <taxon>Sordariomycetes</taxon>
        <taxon>Hypocreomycetidae</taxon>
        <taxon>Glomerellales</taxon>
        <taxon>Plectosphaerellaceae</taxon>
        <taxon>Verticillium</taxon>
    </lineage>
</organism>
<keyword evidence="2" id="KW-0496">Mitochondrion</keyword>
<evidence type="ECO:0000256" key="2">
    <source>
        <dbReference type="ARBA" id="ARBA00023128"/>
    </source>
</evidence>
<dbReference type="InterPro" id="IPR036775">
    <property type="entry name" value="DNA_pol_Y-fam_lit_finger_sf"/>
</dbReference>
<dbReference type="GO" id="GO:0005739">
    <property type="term" value="C:mitochondrion"/>
    <property type="evidence" value="ECO:0007669"/>
    <property type="project" value="UniProtKB-SubCell"/>
</dbReference>
<dbReference type="PANTHER" id="PTHR46404">
    <property type="entry name" value="DNA POLYMERASE IOTA"/>
    <property type="match status" value="1"/>
</dbReference>
<evidence type="ECO:0000313" key="4">
    <source>
        <dbReference type="EMBL" id="EEY15477.1"/>
    </source>
</evidence>
<dbReference type="InterPro" id="IPR043128">
    <property type="entry name" value="Rev_trsase/Diguanyl_cyclase"/>
</dbReference>
<dbReference type="GO" id="GO:0003684">
    <property type="term" value="F:damaged DNA binding"/>
    <property type="evidence" value="ECO:0007669"/>
    <property type="project" value="InterPro"/>
</dbReference>
<dbReference type="SUPFAM" id="SSF56672">
    <property type="entry name" value="DNA/RNA polymerases"/>
    <property type="match status" value="1"/>
</dbReference>
<evidence type="ECO:0000313" key="5">
    <source>
        <dbReference type="Proteomes" id="UP000008698"/>
    </source>
</evidence>
<dbReference type="InterPro" id="IPR043502">
    <property type="entry name" value="DNA/RNA_pol_sf"/>
</dbReference>
<gene>
    <name evidence="4" type="ORF">VDBG_01586</name>
</gene>
<dbReference type="GO" id="GO:0006281">
    <property type="term" value="P:DNA repair"/>
    <property type="evidence" value="ECO:0007669"/>
    <property type="project" value="InterPro"/>
</dbReference>
<dbReference type="PROSITE" id="PS50173">
    <property type="entry name" value="UMUC"/>
    <property type="match status" value="1"/>
</dbReference>
<dbReference type="Gene3D" id="3.30.1490.100">
    <property type="entry name" value="DNA polymerase, Y-family, little finger domain"/>
    <property type="match status" value="1"/>
</dbReference>
<comment type="subcellular location">
    <subcellularLocation>
        <location evidence="1">Mitochondrion</location>
    </subcellularLocation>
</comment>
<feature type="domain" description="UmuC" evidence="3">
    <location>
        <begin position="63"/>
        <end position="298"/>
    </location>
</feature>
<dbReference type="RefSeq" id="XP_003007398.1">
    <property type="nucleotide sequence ID" value="XM_003007352.1"/>
</dbReference>
<dbReference type="STRING" id="526221.C9SAM9"/>
<proteinExistence type="predicted"/>
<dbReference type="eggNOG" id="KOG2095">
    <property type="taxonomic scope" value="Eukaryota"/>
</dbReference>
<dbReference type="Gene3D" id="3.40.1170.60">
    <property type="match status" value="1"/>
</dbReference>
<accession>C9SAM9</accession>
<evidence type="ECO:0000259" key="3">
    <source>
        <dbReference type="PROSITE" id="PS50173"/>
    </source>
</evidence>
<evidence type="ECO:0000256" key="1">
    <source>
        <dbReference type="ARBA" id="ARBA00004173"/>
    </source>
</evidence>
<dbReference type="AlphaFoldDB" id="C9SAM9"/>
<dbReference type="Pfam" id="PF00817">
    <property type="entry name" value="IMS"/>
    <property type="match status" value="1"/>
</dbReference>
<dbReference type="HOGENOM" id="CLU_022440_0_0_1"/>
<keyword evidence="5" id="KW-1185">Reference proteome</keyword>
<dbReference type="OMA" id="MFKRQDE"/>
<dbReference type="GO" id="GO:0003887">
    <property type="term" value="F:DNA-directed DNA polymerase activity"/>
    <property type="evidence" value="ECO:0007669"/>
    <property type="project" value="TreeGrafter"/>
</dbReference>
<name>C9SAM9_VERA1</name>
<dbReference type="InterPro" id="IPR001126">
    <property type="entry name" value="UmuC"/>
</dbReference>
<dbReference type="GO" id="GO:0070987">
    <property type="term" value="P:error-free translesion synthesis"/>
    <property type="evidence" value="ECO:0007669"/>
    <property type="project" value="UniProtKB-ARBA"/>
</dbReference>
<dbReference type="OrthoDB" id="447129at2759"/>
<dbReference type="FunFam" id="3.40.1170.60:FF:000006">
    <property type="entry name" value="DNA polymerase iota"/>
    <property type="match status" value="1"/>
</dbReference>
<dbReference type="Gene3D" id="3.30.70.270">
    <property type="match status" value="1"/>
</dbReference>
<protein>
    <recommendedName>
        <fullName evidence="3">UmuC domain-containing protein</fullName>
    </recommendedName>
</protein>
<dbReference type="EMBL" id="DS985215">
    <property type="protein sequence ID" value="EEY15477.1"/>
    <property type="molecule type" value="Genomic_DNA"/>
</dbReference>
<dbReference type="Proteomes" id="UP000008698">
    <property type="component" value="Unassembled WGS sequence"/>
</dbReference>